<dbReference type="PANTHER" id="PTHR24421:SF10">
    <property type="entry name" value="NITRATE_NITRITE SENSOR PROTEIN NARQ"/>
    <property type="match status" value="1"/>
</dbReference>
<accession>A0ABW2XVC1</accession>
<feature type="transmembrane region" description="Helical" evidence="9">
    <location>
        <begin position="78"/>
        <end position="101"/>
    </location>
</feature>
<evidence type="ECO:0000313" key="12">
    <source>
        <dbReference type="Proteomes" id="UP001597063"/>
    </source>
</evidence>
<evidence type="ECO:0000256" key="2">
    <source>
        <dbReference type="ARBA" id="ARBA00012438"/>
    </source>
</evidence>
<keyword evidence="5" id="KW-0547">Nucleotide-binding</keyword>
<dbReference type="Pfam" id="PF02518">
    <property type="entry name" value="HATPase_c"/>
    <property type="match status" value="1"/>
</dbReference>
<feature type="transmembrane region" description="Helical" evidence="9">
    <location>
        <begin position="204"/>
        <end position="227"/>
    </location>
</feature>
<dbReference type="InterPro" id="IPR050482">
    <property type="entry name" value="Sensor_HK_TwoCompSys"/>
</dbReference>
<proteinExistence type="predicted"/>
<organism evidence="11 12">
    <name type="scientific">Actinomadura fibrosa</name>
    <dbReference type="NCBI Taxonomy" id="111802"/>
    <lineage>
        <taxon>Bacteria</taxon>
        <taxon>Bacillati</taxon>
        <taxon>Actinomycetota</taxon>
        <taxon>Actinomycetes</taxon>
        <taxon>Streptosporangiales</taxon>
        <taxon>Thermomonosporaceae</taxon>
        <taxon>Actinomadura</taxon>
    </lineage>
</organism>
<sequence length="697" mass="72316">MTSALPAPRGERLLRPLALTLAVLCAAATAALQLDVLAGGRPPIPLDSPHWEPLLPGLLFVLAGGVLATRLPRRPLAWLMLASGTITVVAGAGSAYASLSISERGGELPGTAVALYAGARLGPVIGLLVPMALLFFPDGRLPSSRWRWPAAVAVAGQALGAAWLLTVPWRVLAGDEPIAPELRDVQLDPMTPPLPDGFWPPTPALFWSAFLASSGLAVAVCAARCRLSDLGRRARWRRTLPGAAIIAPRWPYDVRRLLGRILLYTSLATVVVVVDVAVFAAAATLVAEPLAAVAGAGVVAVLYTPLRLRLERWVNRMLGRRDEPHDVVSVLARSLDASVGPDEPLLEAARMVAATFRSPYVRVEVNRADGSPAVAEHGERREDVVVVPFKGRGTAGGRLVLVPWPGLRPSDEDQRLVAAVVRQAAAAVGEAAVAGALRRGRERLVMEVAEERRRIRRDLHDGLGPALAAAALKIETARRLAPRTGEPAAMSDTASAPDLADAAGTVDAPDLADTAERAEAAGAADAALCSARGDLVAVLADVRRLVSGLRPPPLDQFGLAGAVEQLAARFHGRSLRVGLRCAGDLSALPAAAEEAAYRIVGEALANVSRHAGASGCAVRIAAGDGALEVEVTDDGSGVRPGAPAGVGLLGMRERAEELGGTCAVSARPEGGTRVHAVLPYGPRPDAPAPLASAGSPS</sequence>
<dbReference type="SMART" id="SM00387">
    <property type="entry name" value="HATPase_c"/>
    <property type="match status" value="1"/>
</dbReference>
<evidence type="ECO:0000256" key="6">
    <source>
        <dbReference type="ARBA" id="ARBA00022777"/>
    </source>
</evidence>
<dbReference type="Proteomes" id="UP001597063">
    <property type="component" value="Unassembled WGS sequence"/>
</dbReference>
<keyword evidence="4" id="KW-0808">Transferase</keyword>
<feature type="transmembrane region" description="Helical" evidence="9">
    <location>
        <begin position="148"/>
        <end position="166"/>
    </location>
</feature>
<comment type="caution">
    <text evidence="11">The sequence shown here is derived from an EMBL/GenBank/DDBJ whole genome shotgun (WGS) entry which is preliminary data.</text>
</comment>
<dbReference type="EMBL" id="JBHTGP010000018">
    <property type="protein sequence ID" value="MFD0690074.1"/>
    <property type="molecule type" value="Genomic_DNA"/>
</dbReference>
<dbReference type="CDD" id="cd16917">
    <property type="entry name" value="HATPase_UhpB-NarQ-NarX-like"/>
    <property type="match status" value="1"/>
</dbReference>
<feature type="transmembrane region" description="Helical" evidence="9">
    <location>
        <begin position="289"/>
        <end position="308"/>
    </location>
</feature>
<evidence type="ECO:0000256" key="3">
    <source>
        <dbReference type="ARBA" id="ARBA00022553"/>
    </source>
</evidence>
<dbReference type="Pfam" id="PF07730">
    <property type="entry name" value="HisKA_3"/>
    <property type="match status" value="1"/>
</dbReference>
<keyword evidence="12" id="KW-1185">Reference proteome</keyword>
<dbReference type="Gene3D" id="3.30.565.10">
    <property type="entry name" value="Histidine kinase-like ATPase, C-terminal domain"/>
    <property type="match status" value="1"/>
</dbReference>
<keyword evidence="8" id="KW-0902">Two-component regulatory system</keyword>
<protein>
    <recommendedName>
        <fullName evidence="2">histidine kinase</fullName>
        <ecNumber evidence="2">2.7.13.3</ecNumber>
    </recommendedName>
</protein>
<evidence type="ECO:0000256" key="5">
    <source>
        <dbReference type="ARBA" id="ARBA00022741"/>
    </source>
</evidence>
<evidence type="ECO:0000313" key="11">
    <source>
        <dbReference type="EMBL" id="MFD0690074.1"/>
    </source>
</evidence>
<keyword evidence="9" id="KW-1133">Transmembrane helix</keyword>
<evidence type="ECO:0000256" key="7">
    <source>
        <dbReference type="ARBA" id="ARBA00022840"/>
    </source>
</evidence>
<keyword evidence="9" id="KW-0472">Membrane</keyword>
<evidence type="ECO:0000256" key="8">
    <source>
        <dbReference type="ARBA" id="ARBA00023012"/>
    </source>
</evidence>
<keyword evidence="6 11" id="KW-0418">Kinase</keyword>
<dbReference type="EC" id="2.7.13.3" evidence="2"/>
<dbReference type="Gene3D" id="1.20.5.1930">
    <property type="match status" value="1"/>
</dbReference>
<feature type="transmembrane region" description="Helical" evidence="9">
    <location>
        <begin position="261"/>
        <end position="283"/>
    </location>
</feature>
<evidence type="ECO:0000256" key="4">
    <source>
        <dbReference type="ARBA" id="ARBA00022679"/>
    </source>
</evidence>
<evidence type="ECO:0000256" key="1">
    <source>
        <dbReference type="ARBA" id="ARBA00000085"/>
    </source>
</evidence>
<dbReference type="SUPFAM" id="SSF55874">
    <property type="entry name" value="ATPase domain of HSP90 chaperone/DNA topoisomerase II/histidine kinase"/>
    <property type="match status" value="1"/>
</dbReference>
<feature type="transmembrane region" description="Helical" evidence="9">
    <location>
        <begin position="113"/>
        <end position="136"/>
    </location>
</feature>
<keyword evidence="9" id="KW-0812">Transmembrane</keyword>
<dbReference type="InterPro" id="IPR036890">
    <property type="entry name" value="HATPase_C_sf"/>
</dbReference>
<keyword evidence="7" id="KW-0067">ATP-binding</keyword>
<evidence type="ECO:0000256" key="9">
    <source>
        <dbReference type="SAM" id="Phobius"/>
    </source>
</evidence>
<feature type="domain" description="Histidine kinase/HSP90-like ATPase" evidence="10">
    <location>
        <begin position="591"/>
        <end position="682"/>
    </location>
</feature>
<dbReference type="PANTHER" id="PTHR24421">
    <property type="entry name" value="NITRATE/NITRITE SENSOR PROTEIN NARX-RELATED"/>
    <property type="match status" value="1"/>
</dbReference>
<dbReference type="GO" id="GO:0016301">
    <property type="term" value="F:kinase activity"/>
    <property type="evidence" value="ECO:0007669"/>
    <property type="project" value="UniProtKB-KW"/>
</dbReference>
<feature type="transmembrane region" description="Helical" evidence="9">
    <location>
        <begin position="54"/>
        <end position="71"/>
    </location>
</feature>
<dbReference type="RefSeq" id="WP_131755440.1">
    <property type="nucleotide sequence ID" value="NZ_CAACUY010000005.1"/>
</dbReference>
<comment type="catalytic activity">
    <reaction evidence="1">
        <text>ATP + protein L-histidine = ADP + protein N-phospho-L-histidine.</text>
        <dbReference type="EC" id="2.7.13.3"/>
    </reaction>
</comment>
<dbReference type="InterPro" id="IPR011712">
    <property type="entry name" value="Sig_transdc_His_kin_sub3_dim/P"/>
</dbReference>
<keyword evidence="3" id="KW-0597">Phosphoprotein</keyword>
<gene>
    <name evidence="11" type="ORF">ACFQZM_36680</name>
</gene>
<dbReference type="InterPro" id="IPR003594">
    <property type="entry name" value="HATPase_dom"/>
</dbReference>
<evidence type="ECO:0000259" key="10">
    <source>
        <dbReference type="SMART" id="SM00387"/>
    </source>
</evidence>
<reference evidence="12" key="1">
    <citation type="journal article" date="2019" name="Int. J. Syst. Evol. Microbiol.">
        <title>The Global Catalogue of Microorganisms (GCM) 10K type strain sequencing project: providing services to taxonomists for standard genome sequencing and annotation.</title>
        <authorList>
            <consortium name="The Broad Institute Genomics Platform"/>
            <consortium name="The Broad Institute Genome Sequencing Center for Infectious Disease"/>
            <person name="Wu L."/>
            <person name="Ma J."/>
        </authorList>
    </citation>
    <scope>NUCLEOTIDE SEQUENCE [LARGE SCALE GENOMIC DNA]</scope>
    <source>
        <strain evidence="12">JCM 9371</strain>
    </source>
</reference>
<name>A0ABW2XVC1_9ACTN</name>